<feature type="domain" description="GP-PDE" evidence="1">
    <location>
        <begin position="13"/>
        <end position="258"/>
    </location>
</feature>
<dbReference type="PANTHER" id="PTHR43805">
    <property type="entry name" value="GLYCEROPHOSPHORYL DIESTER PHOSPHODIESTERASE"/>
    <property type="match status" value="1"/>
</dbReference>
<protein>
    <submittedName>
        <fullName evidence="2">Glycerophosphodiester phosphodiesterase</fullName>
    </submittedName>
</protein>
<dbReference type="PANTHER" id="PTHR43805:SF1">
    <property type="entry name" value="GP-PDE DOMAIN-CONTAINING PROTEIN"/>
    <property type="match status" value="1"/>
</dbReference>
<evidence type="ECO:0000313" key="2">
    <source>
        <dbReference type="EMBL" id="QDP96860.1"/>
    </source>
</evidence>
<dbReference type="InterPro" id="IPR030395">
    <property type="entry name" value="GP_PDE_dom"/>
</dbReference>
<sequence length="267" mass="28970">MPASDYGFFDAPFLAFAHRGGALYAPNVGRENTLVAFQNAVDLGYRYLETDVHATADGKLVAFHDSRLDRVTDRTGLIAELPFAEVRGALVAGELQIPTLTELVQAFPEARFNIDCKADGAVQPLADQIRELGLTDRVCVSSFGVERLRRLRRLLPEVPTALSSRAIAQLRFAPFLSGLPALGKLINSPGVAIQLPTSTPILGRQVTLITPALVKAAHLAGRQVHAWTIDDRAEIERLIDLGVDGIFTDRPDTLKAVLLDRGLWSAG</sequence>
<reference evidence="2 3" key="1">
    <citation type="submission" date="2019-07" db="EMBL/GenBank/DDBJ databases">
        <title>Microlunatus dokdonensis sp. nov. isolated from the rhizospheric soil of the wild plant Elymus tsukushiensis.</title>
        <authorList>
            <person name="Ghim S.-Y."/>
            <person name="Hwang Y.-J."/>
            <person name="Son J.-S."/>
            <person name="Shin J.-H."/>
        </authorList>
    </citation>
    <scope>NUCLEOTIDE SEQUENCE [LARGE SCALE GENOMIC DNA]</scope>
    <source>
        <strain evidence="2 3">KUDC0627</strain>
    </source>
</reference>
<dbReference type="CDD" id="cd08561">
    <property type="entry name" value="GDPD_cytoplasmic_ScUgpQ2_like"/>
    <property type="match status" value="1"/>
</dbReference>
<dbReference type="RefSeq" id="WP_143986822.1">
    <property type="nucleotide sequence ID" value="NZ_CP041692.1"/>
</dbReference>
<evidence type="ECO:0000313" key="3">
    <source>
        <dbReference type="Proteomes" id="UP000319263"/>
    </source>
</evidence>
<dbReference type="Gene3D" id="3.20.20.190">
    <property type="entry name" value="Phosphatidylinositol (PI) phosphodiesterase"/>
    <property type="match status" value="1"/>
</dbReference>
<dbReference type="KEGG" id="mik:FOE78_13900"/>
<dbReference type="EMBL" id="CP041692">
    <property type="protein sequence ID" value="QDP96860.1"/>
    <property type="molecule type" value="Genomic_DNA"/>
</dbReference>
<name>A0A516Q0B4_9ACTN</name>
<dbReference type="Pfam" id="PF03009">
    <property type="entry name" value="GDPD"/>
    <property type="match status" value="1"/>
</dbReference>
<dbReference type="PROSITE" id="PS51704">
    <property type="entry name" value="GP_PDE"/>
    <property type="match status" value="1"/>
</dbReference>
<organism evidence="2 3">
    <name type="scientific">Microlunatus elymi</name>
    <dbReference type="NCBI Taxonomy" id="2596828"/>
    <lineage>
        <taxon>Bacteria</taxon>
        <taxon>Bacillati</taxon>
        <taxon>Actinomycetota</taxon>
        <taxon>Actinomycetes</taxon>
        <taxon>Propionibacteriales</taxon>
        <taxon>Propionibacteriaceae</taxon>
        <taxon>Microlunatus</taxon>
    </lineage>
</organism>
<evidence type="ECO:0000259" key="1">
    <source>
        <dbReference type="PROSITE" id="PS51704"/>
    </source>
</evidence>
<dbReference type="GO" id="GO:0006629">
    <property type="term" value="P:lipid metabolic process"/>
    <property type="evidence" value="ECO:0007669"/>
    <property type="project" value="InterPro"/>
</dbReference>
<dbReference type="InterPro" id="IPR017946">
    <property type="entry name" value="PLC-like_Pdiesterase_TIM-brl"/>
</dbReference>
<dbReference type="AlphaFoldDB" id="A0A516Q0B4"/>
<keyword evidence="3" id="KW-1185">Reference proteome</keyword>
<gene>
    <name evidence="2" type="ORF">FOE78_13900</name>
</gene>
<accession>A0A516Q0B4</accession>
<proteinExistence type="predicted"/>
<dbReference type="OrthoDB" id="5241788at2"/>
<dbReference type="Proteomes" id="UP000319263">
    <property type="component" value="Chromosome"/>
</dbReference>
<dbReference type="SUPFAM" id="SSF51695">
    <property type="entry name" value="PLC-like phosphodiesterases"/>
    <property type="match status" value="1"/>
</dbReference>
<dbReference type="GO" id="GO:0008081">
    <property type="term" value="F:phosphoric diester hydrolase activity"/>
    <property type="evidence" value="ECO:0007669"/>
    <property type="project" value="InterPro"/>
</dbReference>